<dbReference type="InterPro" id="IPR013785">
    <property type="entry name" value="Aldolase_TIM"/>
</dbReference>
<gene>
    <name evidence="1" type="ORF">AOE01nite_22630</name>
</gene>
<evidence type="ECO:0000313" key="2">
    <source>
        <dbReference type="Proteomes" id="UP000321746"/>
    </source>
</evidence>
<reference evidence="1 2" key="1">
    <citation type="submission" date="2019-07" db="EMBL/GenBank/DDBJ databases">
        <title>Whole genome shotgun sequence of Acetobacter oeni NBRC 105207.</title>
        <authorList>
            <person name="Hosoyama A."/>
            <person name="Uohara A."/>
            <person name="Ohji S."/>
            <person name="Ichikawa N."/>
        </authorList>
    </citation>
    <scope>NUCLEOTIDE SEQUENCE [LARGE SCALE GENOMIC DNA]</scope>
    <source>
        <strain evidence="1 2">NBRC 105207</strain>
    </source>
</reference>
<dbReference type="SUPFAM" id="SSF51569">
    <property type="entry name" value="Aldolase"/>
    <property type="match status" value="1"/>
</dbReference>
<dbReference type="OrthoDB" id="9805272at2"/>
<dbReference type="InterPro" id="IPR009334">
    <property type="entry name" value="DUF993"/>
</dbReference>
<dbReference type="Proteomes" id="UP000321746">
    <property type="component" value="Unassembled WGS sequence"/>
</dbReference>
<protein>
    <recommendedName>
        <fullName evidence="3">Dihydrodipicolinate synthase family protein</fullName>
    </recommendedName>
</protein>
<dbReference type="RefSeq" id="WP_146889754.1">
    <property type="nucleotide sequence ID" value="NZ_BJYG01000031.1"/>
</dbReference>
<comment type="caution">
    <text evidence="1">The sequence shown here is derived from an EMBL/GenBank/DDBJ whole genome shotgun (WGS) entry which is preliminary data.</text>
</comment>
<sequence length="382" mass="42014">MKIALPDEAGRKVDYVLTGVSLPRTVLPPHPARIIYSAAHVVADPFADTDPSGHAAIDWDRTLEFRRHLAGLGLGIAEAMDTAQRGMGLDWSRSLELIRRTRVELPDALIGNGCGTDQLNPRDARSVDQVISAYLEQAGAIQAVGGSLILMASRALVQVAKTPDDYRRVYRAVLSECDRPVILHWLGEMFDPALAGYWGTRDFDSALETVLAIIDENRPKIDGIKISLLDKDKEIILRRRLPEGVRMYTGDDFNYPELIQGDEKGFSHALLGIFDPLAAAAVFAVNRLGEGDVAGFRAVLDPTVPLARLIFRAPTQYYKTGVVFLAWLNGFQDHFVMLNGAQAMRPLPDFTGIFRLADGCGLLRDPDLAVSRMKTLLAFYGA</sequence>
<dbReference type="AlphaFoldDB" id="A0A511XM72"/>
<evidence type="ECO:0008006" key="3">
    <source>
        <dbReference type="Google" id="ProtNLM"/>
    </source>
</evidence>
<dbReference type="Gene3D" id="3.20.20.70">
    <property type="entry name" value="Aldolase class I"/>
    <property type="match status" value="1"/>
</dbReference>
<dbReference type="Pfam" id="PF06187">
    <property type="entry name" value="DUF993"/>
    <property type="match status" value="1"/>
</dbReference>
<name>A0A511XM72_9PROT</name>
<evidence type="ECO:0000313" key="1">
    <source>
        <dbReference type="EMBL" id="GEN64039.1"/>
    </source>
</evidence>
<organism evidence="1 2">
    <name type="scientific">Acetobacter oeni</name>
    <dbReference type="NCBI Taxonomy" id="304077"/>
    <lineage>
        <taxon>Bacteria</taxon>
        <taxon>Pseudomonadati</taxon>
        <taxon>Pseudomonadota</taxon>
        <taxon>Alphaproteobacteria</taxon>
        <taxon>Acetobacterales</taxon>
        <taxon>Acetobacteraceae</taxon>
        <taxon>Acetobacter</taxon>
    </lineage>
</organism>
<dbReference type="EMBL" id="BJYG01000031">
    <property type="protein sequence ID" value="GEN64039.1"/>
    <property type="molecule type" value="Genomic_DNA"/>
</dbReference>
<proteinExistence type="predicted"/>
<accession>A0A511XM72</accession>
<keyword evidence="2" id="KW-1185">Reference proteome</keyword>